<feature type="coiled-coil region" evidence="1">
    <location>
        <begin position="9"/>
        <end position="54"/>
    </location>
</feature>
<evidence type="ECO:0000256" key="1">
    <source>
        <dbReference type="SAM" id="Coils"/>
    </source>
</evidence>
<protein>
    <submittedName>
        <fullName evidence="2">Uncharacterized protein</fullName>
    </submittedName>
</protein>
<organism evidence="2 3">
    <name type="scientific">Caldicellulosiruptor naganoensis</name>
    <dbReference type="NCBI Taxonomy" id="29324"/>
    <lineage>
        <taxon>Bacteria</taxon>
        <taxon>Bacillati</taxon>
        <taxon>Bacillota</taxon>
        <taxon>Bacillota incertae sedis</taxon>
        <taxon>Caldicellulosiruptorales</taxon>
        <taxon>Caldicellulosiruptoraceae</taxon>
        <taxon>Caldicellulosiruptor</taxon>
    </lineage>
</organism>
<dbReference type="Proteomes" id="UP001164745">
    <property type="component" value="Chromosome"/>
</dbReference>
<evidence type="ECO:0000313" key="2">
    <source>
        <dbReference type="EMBL" id="WAM31972.1"/>
    </source>
</evidence>
<keyword evidence="1" id="KW-0175">Coiled coil</keyword>
<gene>
    <name evidence="2" type="ORF">OTJ99_000459</name>
</gene>
<reference evidence="2" key="1">
    <citation type="submission" date="2022-12" db="EMBL/GenBank/DDBJ databases">
        <authorList>
            <person name="Bing R.G."/>
            <person name="Willard D.J."/>
            <person name="Manesh M.J.H."/>
            <person name="Laemthong T."/>
            <person name="Crosby J.R."/>
            <person name="Kelly R.M."/>
        </authorList>
    </citation>
    <scope>NUCLEOTIDE SEQUENCE</scope>
    <source>
        <strain evidence="2">DSM 8991</strain>
    </source>
</reference>
<dbReference type="RefSeq" id="WP_045165402.1">
    <property type="nucleotide sequence ID" value="NZ_CP113864.1"/>
</dbReference>
<name>A0ABY7BHZ8_9FIRM</name>
<evidence type="ECO:0000313" key="3">
    <source>
        <dbReference type="Proteomes" id="UP001164745"/>
    </source>
</evidence>
<accession>A0ABY7BHZ8</accession>
<keyword evidence="3" id="KW-1185">Reference proteome</keyword>
<proteinExistence type="predicted"/>
<dbReference type="EMBL" id="CP113864">
    <property type="protein sequence ID" value="WAM31972.1"/>
    <property type="molecule type" value="Genomic_DNA"/>
</dbReference>
<sequence length="91" mass="10675">MQRKNLTNIENLFLLLQTVIEEAENLKQRTDKLVQEIEEKRKDLTKAIGTVEDVLNKCFDLKYQVEAVIKETNTMSRLIEEAKAYISVYKI</sequence>